<gene>
    <name evidence="1" type="ORF">PGLA1383_LOCUS21162</name>
    <name evidence="2" type="ORF">PGLA2088_LOCUS15961</name>
</gene>
<feature type="non-terminal residue" evidence="1">
    <location>
        <position position="1"/>
    </location>
</feature>
<dbReference type="EMBL" id="CAJNNV010014818">
    <property type="protein sequence ID" value="CAE8602931.1"/>
    <property type="molecule type" value="Genomic_DNA"/>
</dbReference>
<comment type="caution">
    <text evidence="1">The sequence shown here is derived from an EMBL/GenBank/DDBJ whole genome shotgun (WGS) entry which is preliminary data.</text>
</comment>
<name>A0A813EP71_POLGL</name>
<feature type="non-terminal residue" evidence="1">
    <location>
        <position position="56"/>
    </location>
</feature>
<sequence>ELLQQQTQPAIPALMQAWQMWKRSRAMPMPFLARGAVENSESGKGWSVGNEIPVFK</sequence>
<reference evidence="1" key="1">
    <citation type="submission" date="2021-02" db="EMBL/GenBank/DDBJ databases">
        <authorList>
            <person name="Dougan E. K."/>
            <person name="Rhodes N."/>
            <person name="Thang M."/>
            <person name="Chan C."/>
        </authorList>
    </citation>
    <scope>NUCLEOTIDE SEQUENCE</scope>
</reference>
<protein>
    <submittedName>
        <fullName evidence="1">Uncharacterized protein</fullName>
    </submittedName>
</protein>
<evidence type="ECO:0000313" key="1">
    <source>
        <dbReference type="EMBL" id="CAE8602931.1"/>
    </source>
</evidence>
<dbReference type="Proteomes" id="UP000654075">
    <property type="component" value="Unassembled WGS sequence"/>
</dbReference>
<dbReference type="Proteomes" id="UP000626109">
    <property type="component" value="Unassembled WGS sequence"/>
</dbReference>
<dbReference type="OrthoDB" id="436762at2759"/>
<organism evidence="1 3">
    <name type="scientific">Polarella glacialis</name>
    <name type="common">Dinoflagellate</name>
    <dbReference type="NCBI Taxonomy" id="89957"/>
    <lineage>
        <taxon>Eukaryota</taxon>
        <taxon>Sar</taxon>
        <taxon>Alveolata</taxon>
        <taxon>Dinophyceae</taxon>
        <taxon>Suessiales</taxon>
        <taxon>Suessiaceae</taxon>
        <taxon>Polarella</taxon>
    </lineage>
</organism>
<dbReference type="AlphaFoldDB" id="A0A813EP71"/>
<keyword evidence="3" id="KW-1185">Reference proteome</keyword>
<dbReference type="EMBL" id="CAJNNW010020011">
    <property type="protein sequence ID" value="CAE8665570.1"/>
    <property type="molecule type" value="Genomic_DNA"/>
</dbReference>
<evidence type="ECO:0000313" key="3">
    <source>
        <dbReference type="Proteomes" id="UP000654075"/>
    </source>
</evidence>
<evidence type="ECO:0000313" key="2">
    <source>
        <dbReference type="EMBL" id="CAE8665570.1"/>
    </source>
</evidence>
<accession>A0A813EP71</accession>
<proteinExistence type="predicted"/>